<dbReference type="EMBL" id="CP002582">
    <property type="protein sequence ID" value="ADZ84246.1"/>
    <property type="molecule type" value="Genomic_DNA"/>
</dbReference>
<dbReference type="Proteomes" id="UP000008467">
    <property type="component" value="Chromosome"/>
</dbReference>
<evidence type="ECO:0000313" key="1">
    <source>
        <dbReference type="EMBL" id="ADZ84246.1"/>
    </source>
</evidence>
<dbReference type="AlphaFoldDB" id="F2JHK7"/>
<dbReference type="STRING" id="642492.Clole_2540"/>
<gene>
    <name evidence="1" type="ordered locus">Clole_2540</name>
</gene>
<dbReference type="KEGG" id="cle:Clole_2540"/>
<name>F2JHK7_CELLD</name>
<accession>F2JHK7</accession>
<proteinExistence type="predicted"/>
<dbReference type="RefSeq" id="WP_013657539.1">
    <property type="nucleotide sequence ID" value="NC_015275.1"/>
</dbReference>
<organism evidence="1 2">
    <name type="scientific">Cellulosilyticum lentocellum (strain ATCC 49066 / DSM 5427 / NCIMB 11756 / RHM5)</name>
    <name type="common">Clostridium lentocellum</name>
    <dbReference type="NCBI Taxonomy" id="642492"/>
    <lineage>
        <taxon>Bacteria</taxon>
        <taxon>Bacillati</taxon>
        <taxon>Bacillota</taxon>
        <taxon>Clostridia</taxon>
        <taxon>Lachnospirales</taxon>
        <taxon>Cellulosilyticaceae</taxon>
        <taxon>Cellulosilyticum</taxon>
    </lineage>
</organism>
<protein>
    <submittedName>
        <fullName evidence="1">Uncharacterized protein</fullName>
    </submittedName>
</protein>
<reference evidence="1 2" key="1">
    <citation type="journal article" date="2011" name="J. Bacteriol.">
        <title>Complete genome sequence of the cellulose-degrading bacterium Cellulosilyticum lentocellum.</title>
        <authorList>
            <consortium name="US DOE Joint Genome Institute"/>
            <person name="Miller D.A."/>
            <person name="Suen G."/>
            <person name="Bruce D."/>
            <person name="Copeland A."/>
            <person name="Cheng J.F."/>
            <person name="Detter C."/>
            <person name="Goodwin L.A."/>
            <person name="Han C.S."/>
            <person name="Hauser L.J."/>
            <person name="Land M.L."/>
            <person name="Lapidus A."/>
            <person name="Lucas S."/>
            <person name="Meincke L."/>
            <person name="Pitluck S."/>
            <person name="Tapia R."/>
            <person name="Teshima H."/>
            <person name="Woyke T."/>
            <person name="Fox B.G."/>
            <person name="Angert E.R."/>
            <person name="Currie C.R."/>
        </authorList>
    </citation>
    <scope>NUCLEOTIDE SEQUENCE [LARGE SCALE GENOMIC DNA]</scope>
    <source>
        <strain evidence="2">ATCC 49066 / DSM 5427 / NCIMB 11756 / RHM5</strain>
    </source>
</reference>
<dbReference type="HOGENOM" id="CLU_2971016_0_0_9"/>
<sequence>MKKRVIILTLLTLILIGGSITAYKYIEDHKQSETTNGMFVDRGDYLGYAKVYHLCKSL</sequence>
<evidence type="ECO:0000313" key="2">
    <source>
        <dbReference type="Proteomes" id="UP000008467"/>
    </source>
</evidence>
<keyword evidence="2" id="KW-1185">Reference proteome</keyword>